<evidence type="ECO:0000313" key="10">
    <source>
        <dbReference type="EMBL" id="MFC3140657.1"/>
    </source>
</evidence>
<keyword evidence="5" id="KW-0804">Transcription</keyword>
<evidence type="ECO:0000256" key="2">
    <source>
        <dbReference type="ARBA" id="ARBA00023012"/>
    </source>
</evidence>
<dbReference type="CDD" id="cd19934">
    <property type="entry name" value="REC_OmpR_EcPhoP-like"/>
    <property type="match status" value="1"/>
</dbReference>
<evidence type="ECO:0000313" key="11">
    <source>
        <dbReference type="Proteomes" id="UP001595621"/>
    </source>
</evidence>
<dbReference type="InterPro" id="IPR016032">
    <property type="entry name" value="Sig_transdc_resp-reg_C-effctor"/>
</dbReference>
<keyword evidence="1 6" id="KW-0597">Phosphoprotein</keyword>
<evidence type="ECO:0000256" key="1">
    <source>
        <dbReference type="ARBA" id="ARBA00022553"/>
    </source>
</evidence>
<accession>A0ABV7GGL9</accession>
<dbReference type="InterPro" id="IPR039420">
    <property type="entry name" value="WalR-like"/>
</dbReference>
<dbReference type="SMART" id="SM00448">
    <property type="entry name" value="REC"/>
    <property type="match status" value="1"/>
</dbReference>
<dbReference type="CDD" id="cd00383">
    <property type="entry name" value="trans_reg_C"/>
    <property type="match status" value="1"/>
</dbReference>
<dbReference type="RefSeq" id="WP_115135251.1">
    <property type="nucleotide sequence ID" value="NZ_JAKILF010000001.1"/>
</dbReference>
<feature type="modified residue" description="4-aspartylphosphate" evidence="6">
    <location>
        <position position="51"/>
    </location>
</feature>
<dbReference type="Gene3D" id="1.10.10.10">
    <property type="entry name" value="Winged helix-like DNA-binding domain superfamily/Winged helix DNA-binding domain"/>
    <property type="match status" value="1"/>
</dbReference>
<dbReference type="EMBL" id="JBHRTD010000018">
    <property type="protein sequence ID" value="MFC3140657.1"/>
    <property type="molecule type" value="Genomic_DNA"/>
</dbReference>
<dbReference type="InterPro" id="IPR011006">
    <property type="entry name" value="CheY-like_superfamily"/>
</dbReference>
<proteinExistence type="predicted"/>
<dbReference type="PROSITE" id="PS51755">
    <property type="entry name" value="OMPR_PHOB"/>
    <property type="match status" value="1"/>
</dbReference>
<dbReference type="Pfam" id="PF00486">
    <property type="entry name" value="Trans_reg_C"/>
    <property type="match status" value="1"/>
</dbReference>
<dbReference type="Pfam" id="PF00072">
    <property type="entry name" value="Response_reg"/>
    <property type="match status" value="1"/>
</dbReference>
<evidence type="ECO:0000259" key="9">
    <source>
        <dbReference type="PROSITE" id="PS51755"/>
    </source>
</evidence>
<dbReference type="PANTHER" id="PTHR48111:SF71">
    <property type="entry name" value="TRANSCRIPTIONAL REGULATORY PROTEIN PHOP"/>
    <property type="match status" value="1"/>
</dbReference>
<dbReference type="InterPro" id="IPR036388">
    <property type="entry name" value="WH-like_DNA-bd_sf"/>
</dbReference>
<dbReference type="Gene3D" id="6.10.250.690">
    <property type="match status" value="1"/>
</dbReference>
<evidence type="ECO:0000256" key="4">
    <source>
        <dbReference type="ARBA" id="ARBA00023125"/>
    </source>
</evidence>
<dbReference type="PROSITE" id="PS50110">
    <property type="entry name" value="RESPONSE_REGULATORY"/>
    <property type="match status" value="1"/>
</dbReference>
<feature type="domain" description="OmpR/PhoB-type" evidence="9">
    <location>
        <begin position="124"/>
        <end position="222"/>
    </location>
</feature>
<comment type="caution">
    <text evidence="10">The sequence shown here is derived from an EMBL/GenBank/DDBJ whole genome shotgun (WGS) entry which is preliminary data.</text>
</comment>
<dbReference type="SUPFAM" id="SSF52172">
    <property type="entry name" value="CheY-like"/>
    <property type="match status" value="1"/>
</dbReference>
<dbReference type="InterPro" id="IPR001867">
    <property type="entry name" value="OmpR/PhoB-type_DNA-bd"/>
</dbReference>
<dbReference type="PANTHER" id="PTHR48111">
    <property type="entry name" value="REGULATOR OF RPOS"/>
    <property type="match status" value="1"/>
</dbReference>
<organism evidence="10 11">
    <name type="scientific">Shewanella submarina</name>
    <dbReference type="NCBI Taxonomy" id="2016376"/>
    <lineage>
        <taxon>Bacteria</taxon>
        <taxon>Pseudomonadati</taxon>
        <taxon>Pseudomonadota</taxon>
        <taxon>Gammaproteobacteria</taxon>
        <taxon>Alteromonadales</taxon>
        <taxon>Shewanellaceae</taxon>
        <taxon>Shewanella</taxon>
    </lineage>
</organism>
<dbReference type="Gene3D" id="3.40.50.2300">
    <property type="match status" value="1"/>
</dbReference>
<dbReference type="SUPFAM" id="SSF46894">
    <property type="entry name" value="C-terminal effector domain of the bipartite response regulators"/>
    <property type="match status" value="1"/>
</dbReference>
<dbReference type="Proteomes" id="UP001595621">
    <property type="component" value="Unassembled WGS sequence"/>
</dbReference>
<sequence>MRLLLVEDDKSLQENLKTHLQQANFSVDTADDGEIGLFQATEYQYDAAIIDVGLPKLDGISLITQLRASDIDYPVLILTARDSWQDKVEGLDAGADDYLTKPFHPEELVARINALIRRSAGKASPLVNNGPFSINTSTLEVKCGDALISLSGSEYKLFEYFMLHIGEVLSKTVLTEHIYDQDFDLDSNVIEVFIRRLRKKLDADGEFGLIETLRGQGYRLRRLEQE</sequence>
<keyword evidence="3" id="KW-0805">Transcription regulation</keyword>
<dbReference type="SMART" id="SM00862">
    <property type="entry name" value="Trans_reg_C"/>
    <property type="match status" value="1"/>
</dbReference>
<evidence type="ECO:0000256" key="5">
    <source>
        <dbReference type="ARBA" id="ARBA00023163"/>
    </source>
</evidence>
<dbReference type="InterPro" id="IPR001789">
    <property type="entry name" value="Sig_transdc_resp-reg_receiver"/>
</dbReference>
<name>A0ABV7GGL9_9GAMM</name>
<keyword evidence="11" id="KW-1185">Reference proteome</keyword>
<gene>
    <name evidence="10" type="ORF">ACFOE0_21110</name>
</gene>
<evidence type="ECO:0000256" key="3">
    <source>
        <dbReference type="ARBA" id="ARBA00023015"/>
    </source>
</evidence>
<reference evidence="11" key="1">
    <citation type="journal article" date="2019" name="Int. J. Syst. Evol. Microbiol.">
        <title>The Global Catalogue of Microorganisms (GCM) 10K type strain sequencing project: providing services to taxonomists for standard genome sequencing and annotation.</title>
        <authorList>
            <consortium name="The Broad Institute Genomics Platform"/>
            <consortium name="The Broad Institute Genome Sequencing Center for Infectious Disease"/>
            <person name="Wu L."/>
            <person name="Ma J."/>
        </authorList>
    </citation>
    <scope>NUCLEOTIDE SEQUENCE [LARGE SCALE GENOMIC DNA]</scope>
    <source>
        <strain evidence="11">KCTC 52277</strain>
    </source>
</reference>
<evidence type="ECO:0000256" key="6">
    <source>
        <dbReference type="PROSITE-ProRule" id="PRU00169"/>
    </source>
</evidence>
<keyword evidence="2" id="KW-0902">Two-component regulatory system</keyword>
<feature type="DNA-binding region" description="OmpR/PhoB-type" evidence="7">
    <location>
        <begin position="124"/>
        <end position="222"/>
    </location>
</feature>
<feature type="domain" description="Response regulatory" evidence="8">
    <location>
        <begin position="2"/>
        <end position="116"/>
    </location>
</feature>
<protein>
    <submittedName>
        <fullName evidence="10">Response regulator transcription factor</fullName>
    </submittedName>
</protein>
<evidence type="ECO:0000259" key="8">
    <source>
        <dbReference type="PROSITE" id="PS50110"/>
    </source>
</evidence>
<evidence type="ECO:0000256" key="7">
    <source>
        <dbReference type="PROSITE-ProRule" id="PRU01091"/>
    </source>
</evidence>
<keyword evidence="4 7" id="KW-0238">DNA-binding</keyword>